<evidence type="ECO:0000313" key="3">
    <source>
        <dbReference type="Proteomes" id="UP000838412"/>
    </source>
</evidence>
<sequence length="140" mass="15982">MEPSSLHTVTAKLGWLQSWASVLFYIECWTRINGNLACTQEICSWILPTYAKAVPYARVRDIDFTSAKRPREKLYHKIDSFTPTSQDSALPSHEETEVEQDSVLPLREKTTVAEGSALPSHEETDVKNKAVSRHHMIRLR</sequence>
<keyword evidence="3" id="KW-1185">Reference proteome</keyword>
<reference evidence="2" key="1">
    <citation type="submission" date="2022-01" db="EMBL/GenBank/DDBJ databases">
        <authorList>
            <person name="Braso-Vives M."/>
        </authorList>
    </citation>
    <scope>NUCLEOTIDE SEQUENCE</scope>
</reference>
<feature type="compositionally biased region" description="Basic residues" evidence="1">
    <location>
        <begin position="130"/>
        <end position="140"/>
    </location>
</feature>
<evidence type="ECO:0000313" key="2">
    <source>
        <dbReference type="EMBL" id="CAH1271048.1"/>
    </source>
</evidence>
<name>A0A8K0A916_BRALA</name>
<accession>A0A8K0A916</accession>
<dbReference type="Proteomes" id="UP000838412">
    <property type="component" value="Chromosome 8"/>
</dbReference>
<protein>
    <submittedName>
        <fullName evidence="2">Hypp4543 protein</fullName>
    </submittedName>
</protein>
<evidence type="ECO:0000256" key="1">
    <source>
        <dbReference type="SAM" id="MobiDB-lite"/>
    </source>
</evidence>
<dbReference type="PANTHER" id="PTHR47526:SF3">
    <property type="entry name" value="PHD-TYPE DOMAIN-CONTAINING PROTEIN"/>
    <property type="match status" value="1"/>
</dbReference>
<dbReference type="AlphaFoldDB" id="A0A8K0A916"/>
<proteinExistence type="predicted"/>
<dbReference type="PANTHER" id="PTHR47526">
    <property type="entry name" value="ATP-DEPENDENT DNA HELICASE"/>
    <property type="match status" value="1"/>
</dbReference>
<dbReference type="OrthoDB" id="10519940at2759"/>
<feature type="region of interest" description="Disordered" evidence="1">
    <location>
        <begin position="82"/>
        <end position="140"/>
    </location>
</feature>
<gene>
    <name evidence="2" type="primary">Hypp4543</name>
    <name evidence="2" type="ORF">BLAG_LOCUS23165</name>
</gene>
<organism evidence="2 3">
    <name type="scientific">Branchiostoma lanceolatum</name>
    <name type="common">Common lancelet</name>
    <name type="synonym">Amphioxus lanceolatum</name>
    <dbReference type="NCBI Taxonomy" id="7740"/>
    <lineage>
        <taxon>Eukaryota</taxon>
        <taxon>Metazoa</taxon>
        <taxon>Chordata</taxon>
        <taxon>Cephalochordata</taxon>
        <taxon>Leptocardii</taxon>
        <taxon>Amphioxiformes</taxon>
        <taxon>Branchiostomatidae</taxon>
        <taxon>Branchiostoma</taxon>
    </lineage>
</organism>
<dbReference type="EMBL" id="OV696693">
    <property type="protein sequence ID" value="CAH1271048.1"/>
    <property type="molecule type" value="Genomic_DNA"/>
</dbReference>